<accession>A0A087V1F2</accession>
<dbReference type="Proteomes" id="UP000054359">
    <property type="component" value="Unassembled WGS sequence"/>
</dbReference>
<dbReference type="EMBL" id="KL822149">
    <property type="protein sequence ID" value="KFM83441.1"/>
    <property type="molecule type" value="Genomic_DNA"/>
</dbReference>
<gene>
    <name evidence="1" type="ORF">X975_00593</name>
</gene>
<organism evidence="1 2">
    <name type="scientific">Stegodyphus mimosarum</name>
    <name type="common">African social velvet spider</name>
    <dbReference type="NCBI Taxonomy" id="407821"/>
    <lineage>
        <taxon>Eukaryota</taxon>
        <taxon>Metazoa</taxon>
        <taxon>Ecdysozoa</taxon>
        <taxon>Arthropoda</taxon>
        <taxon>Chelicerata</taxon>
        <taxon>Arachnida</taxon>
        <taxon>Araneae</taxon>
        <taxon>Araneomorphae</taxon>
        <taxon>Entelegynae</taxon>
        <taxon>Eresoidea</taxon>
        <taxon>Eresidae</taxon>
        <taxon>Stegodyphus</taxon>
    </lineage>
</organism>
<protein>
    <submittedName>
        <fullName evidence="1">Uncharacterized protein</fullName>
    </submittedName>
</protein>
<evidence type="ECO:0000313" key="2">
    <source>
        <dbReference type="Proteomes" id="UP000054359"/>
    </source>
</evidence>
<sequence>MFSKCNQHLNNFYISQEQLNTYGRIYVFKLLLLPLSPCRCNRHLNNFYILQEQLNTYGKLTYSQEQLNTYGKLTA</sequence>
<feature type="non-terminal residue" evidence="1">
    <location>
        <position position="75"/>
    </location>
</feature>
<dbReference type="AlphaFoldDB" id="A0A087V1F2"/>
<keyword evidence="2" id="KW-1185">Reference proteome</keyword>
<evidence type="ECO:0000313" key="1">
    <source>
        <dbReference type="EMBL" id="KFM83441.1"/>
    </source>
</evidence>
<reference evidence="1 2" key="1">
    <citation type="submission" date="2013-11" db="EMBL/GenBank/DDBJ databases">
        <title>Genome sequencing of Stegodyphus mimosarum.</title>
        <authorList>
            <person name="Bechsgaard J."/>
        </authorList>
    </citation>
    <scope>NUCLEOTIDE SEQUENCE [LARGE SCALE GENOMIC DNA]</scope>
</reference>
<proteinExistence type="predicted"/>
<name>A0A087V1F2_STEMI</name>